<dbReference type="SUPFAM" id="SSF52540">
    <property type="entry name" value="P-loop containing nucleoside triphosphate hydrolases"/>
    <property type="match status" value="1"/>
</dbReference>
<dbReference type="PANTHER" id="PTHR47691:SF3">
    <property type="entry name" value="HTH-TYPE TRANSCRIPTIONAL REGULATOR RV0890C-RELATED"/>
    <property type="match status" value="1"/>
</dbReference>
<dbReference type="GO" id="GO:0003677">
    <property type="term" value="F:DNA binding"/>
    <property type="evidence" value="ECO:0007669"/>
    <property type="project" value="UniProtKB-KW"/>
</dbReference>
<dbReference type="SMART" id="SM00862">
    <property type="entry name" value="Trans_reg_C"/>
    <property type="match status" value="1"/>
</dbReference>
<dbReference type="InterPro" id="IPR036388">
    <property type="entry name" value="WH-like_DNA-bd_sf"/>
</dbReference>
<reference evidence="6" key="1">
    <citation type="submission" date="2020-05" db="EMBL/GenBank/DDBJ databases">
        <authorList>
            <person name="Chiriac C."/>
            <person name="Salcher M."/>
            <person name="Ghai R."/>
            <person name="Kavagutti S V."/>
        </authorList>
    </citation>
    <scope>NUCLEOTIDE SEQUENCE</scope>
</reference>
<dbReference type="InterPro" id="IPR003593">
    <property type="entry name" value="AAA+_ATPase"/>
</dbReference>
<dbReference type="AlphaFoldDB" id="A0A6J7P5D2"/>
<dbReference type="Gene3D" id="1.25.40.10">
    <property type="entry name" value="Tetratricopeptide repeat domain"/>
    <property type="match status" value="2"/>
</dbReference>
<dbReference type="InterPro" id="IPR027417">
    <property type="entry name" value="P-loop_NTPase"/>
</dbReference>
<dbReference type="InterPro" id="IPR005158">
    <property type="entry name" value="BTAD"/>
</dbReference>
<dbReference type="Pfam" id="PF00486">
    <property type="entry name" value="Trans_reg_C"/>
    <property type="match status" value="1"/>
</dbReference>
<evidence type="ECO:0000256" key="3">
    <source>
        <dbReference type="SAM" id="MobiDB-lite"/>
    </source>
</evidence>
<dbReference type="InterPro" id="IPR016032">
    <property type="entry name" value="Sig_transdc_resp-reg_C-effctor"/>
</dbReference>
<dbReference type="GO" id="GO:0006355">
    <property type="term" value="P:regulation of DNA-templated transcription"/>
    <property type="evidence" value="ECO:0007669"/>
    <property type="project" value="InterPro"/>
</dbReference>
<evidence type="ECO:0000256" key="1">
    <source>
        <dbReference type="ARBA" id="ARBA00005820"/>
    </source>
</evidence>
<dbReference type="PROSITE" id="PS51755">
    <property type="entry name" value="OMPR_PHOB"/>
    <property type="match status" value="1"/>
</dbReference>
<dbReference type="SUPFAM" id="SSF48452">
    <property type="entry name" value="TPR-like"/>
    <property type="match status" value="2"/>
</dbReference>
<protein>
    <submittedName>
        <fullName evidence="6">Unannotated protein</fullName>
    </submittedName>
</protein>
<dbReference type="SUPFAM" id="SSF46894">
    <property type="entry name" value="C-terminal effector domain of the bipartite response regulators"/>
    <property type="match status" value="1"/>
</dbReference>
<organism evidence="6">
    <name type="scientific">freshwater metagenome</name>
    <dbReference type="NCBI Taxonomy" id="449393"/>
    <lineage>
        <taxon>unclassified sequences</taxon>
        <taxon>metagenomes</taxon>
        <taxon>ecological metagenomes</taxon>
    </lineage>
</organism>
<feature type="domain" description="OmpR/PhoB-type" evidence="4">
    <location>
        <begin position="1"/>
        <end position="98"/>
    </location>
</feature>
<dbReference type="SMART" id="SM00382">
    <property type="entry name" value="AAA"/>
    <property type="match status" value="1"/>
</dbReference>
<dbReference type="Pfam" id="PF25872">
    <property type="entry name" value="HTH_77"/>
    <property type="match status" value="1"/>
</dbReference>
<name>A0A6J7P5D2_9ZZZZ</name>
<dbReference type="Gene3D" id="3.40.50.300">
    <property type="entry name" value="P-loop containing nucleotide triphosphate hydrolases"/>
    <property type="match status" value="1"/>
</dbReference>
<dbReference type="Pfam" id="PF03704">
    <property type="entry name" value="BTAD"/>
    <property type="match status" value="1"/>
</dbReference>
<dbReference type="Pfam" id="PF13401">
    <property type="entry name" value="AAA_22"/>
    <property type="match status" value="1"/>
</dbReference>
<dbReference type="InterPro" id="IPR049945">
    <property type="entry name" value="AAA_22"/>
</dbReference>
<feature type="region of interest" description="Disordered" evidence="3">
    <location>
        <begin position="249"/>
        <end position="268"/>
    </location>
</feature>
<sequence length="998" mass="106824">MTYNAPVEFRLLGSVDVIDGSGPVPLGGPRQRLLLASLLATRRQVVSLDWLTEALWGEDAPSTARSTLQTSVSKLRRLFSTDPLVTLNSRPPGYLLDLPLEAVDADCFESYLAAARQCAQDRPEEALELFDRALGLWAGPAFAGFEDLPWAQPEATRLEELRLQALEDRNEARLALGDEGAVVSELEGLARAYPLRERLWCLLMSGLNRSGRQAEALRVSAEFRRHLGEELGLDPSPAFAELEGRIAVGEPGHTRPTATTQSTHSTQPRQLSAALVGPLVGREMALDEIEAAVARARLVTLTGPGGVGKSTLANEAARRLAASFRDGVRVIELAPVADPAAVVAAVAKSVQAERRSERTLRDAVVEVLAPQELLLVIDNCEHVIGAVGELLGELIRWCPSVSVLATSRSPIGMAGEVVRPVAPLMVPSDRATSLTEIAGAASVKVFVARAADASPGFELTEENAQAVAELCIQLDGLPLALELAAARMGSMTPSQLVDRLTERFALLGSGHGREERHRSLRDVVQWSYVLLDSAERELFNRLSVFAGGFDLVAAERTCSGGEIASEDLAYLLSGLVDKSLVVASQSGGQFRYSQLETLRQFGNQRLAEQADGLHIHRAHLATFTELSVSGALALEGPEERQWSIRLNRDADNLRSALTTAIAVDDADSALRIVVSMSEPGFRAIRYEVVDWAETVAAMDSAADHPLRPTALAVVGYGAFVRGELDRAVELADQAIGLRSQHRVESCGMPERVLGNALFYQGHSDTAVEWMNQMVDVARDTGRIGRLAHALYMRSVAQTSIGDPDGGARWAEEAQKVSASLENPTALSQAAYAAGLAAAHSNPVKALRLLEESAELADSVGNLWLRSFARTEAMWLRAMNGEIEEALGGYREVIGTWFRGGDWANQWLSLRHVAGILASRGRDEEAALLSGALRAAGAAAALPFAPLDADELAGLNRELATRLGEDALAAASSKGASMRADAAVALTLAAIDSVLSSTT</sequence>
<dbReference type="SMART" id="SM01043">
    <property type="entry name" value="BTAD"/>
    <property type="match status" value="1"/>
</dbReference>
<dbReference type="InterPro" id="IPR058852">
    <property type="entry name" value="HTH_77"/>
</dbReference>
<accession>A0A6J7P5D2</accession>
<gene>
    <name evidence="5" type="ORF">UFOPK2582_01317</name>
    <name evidence="6" type="ORF">UFOPK3914_01930</name>
</gene>
<keyword evidence="2" id="KW-0238">DNA-binding</keyword>
<evidence type="ECO:0000256" key="2">
    <source>
        <dbReference type="ARBA" id="ARBA00023125"/>
    </source>
</evidence>
<dbReference type="GO" id="GO:0000160">
    <property type="term" value="P:phosphorelay signal transduction system"/>
    <property type="evidence" value="ECO:0007669"/>
    <property type="project" value="InterPro"/>
</dbReference>
<dbReference type="InterPro" id="IPR011990">
    <property type="entry name" value="TPR-like_helical_dom_sf"/>
</dbReference>
<evidence type="ECO:0000313" key="6">
    <source>
        <dbReference type="EMBL" id="CAB4997234.1"/>
    </source>
</evidence>
<feature type="compositionally biased region" description="Polar residues" evidence="3">
    <location>
        <begin position="256"/>
        <end position="268"/>
    </location>
</feature>
<dbReference type="PANTHER" id="PTHR47691">
    <property type="entry name" value="REGULATOR-RELATED"/>
    <property type="match status" value="1"/>
</dbReference>
<dbReference type="CDD" id="cd15831">
    <property type="entry name" value="BTAD"/>
    <property type="match status" value="1"/>
</dbReference>
<dbReference type="EMBL" id="CAEZXS010000181">
    <property type="protein sequence ID" value="CAB4708765.1"/>
    <property type="molecule type" value="Genomic_DNA"/>
</dbReference>
<dbReference type="Gene3D" id="1.10.10.10">
    <property type="entry name" value="Winged helix-like DNA-binding domain superfamily/Winged helix DNA-binding domain"/>
    <property type="match status" value="1"/>
</dbReference>
<evidence type="ECO:0000259" key="4">
    <source>
        <dbReference type="PROSITE" id="PS51755"/>
    </source>
</evidence>
<dbReference type="InterPro" id="IPR001867">
    <property type="entry name" value="OmpR/PhoB-type_DNA-bd"/>
</dbReference>
<proteinExistence type="inferred from homology"/>
<dbReference type="PRINTS" id="PR00364">
    <property type="entry name" value="DISEASERSIST"/>
</dbReference>
<dbReference type="EMBL" id="CAFBOG010000253">
    <property type="protein sequence ID" value="CAB4997234.1"/>
    <property type="molecule type" value="Genomic_DNA"/>
</dbReference>
<dbReference type="GO" id="GO:0016887">
    <property type="term" value="F:ATP hydrolysis activity"/>
    <property type="evidence" value="ECO:0007669"/>
    <property type="project" value="InterPro"/>
</dbReference>
<comment type="similarity">
    <text evidence="1">Belongs to the AfsR/DnrI/RedD regulatory family.</text>
</comment>
<evidence type="ECO:0000313" key="5">
    <source>
        <dbReference type="EMBL" id="CAB4708765.1"/>
    </source>
</evidence>